<dbReference type="Proteomes" id="UP000223559">
    <property type="component" value="Chromosome"/>
</dbReference>
<evidence type="ECO:0000313" key="2">
    <source>
        <dbReference type="Proteomes" id="UP000223559"/>
    </source>
</evidence>
<sequence length="193" mass="20683">MSNRHLLVWIEGTVIAALAMALEYLPHAVGPLNVSYGIIPLAVYSLRRGWKAGLSSGLVWGLLDLFLRGFGSGGFLNPLQGLIEYPLAFAVVGLIGFGASPVQHALSRQQRGRVFGYAISTTFFGVLCKYFLHFVAGVFYWGSYAPKGMSPVIYSLVANGGSAILNLVLVSLVVGLLLVSAPHLFMPKNVQTA</sequence>
<dbReference type="NCBIfam" id="TIGR02357">
    <property type="entry name" value="ECF_ThiT_YuaJ"/>
    <property type="match status" value="1"/>
</dbReference>
<dbReference type="GO" id="GO:0005886">
    <property type="term" value="C:plasma membrane"/>
    <property type="evidence" value="ECO:0007669"/>
    <property type="project" value="InterPro"/>
</dbReference>
<dbReference type="GO" id="GO:0015234">
    <property type="term" value="F:thiamine transmembrane transporter activity"/>
    <property type="evidence" value="ECO:0007669"/>
    <property type="project" value="InterPro"/>
</dbReference>
<dbReference type="EMBL" id="CP017697">
    <property type="protein sequence ID" value="ATO43565.1"/>
    <property type="molecule type" value="Genomic_DNA"/>
</dbReference>
<dbReference type="Pfam" id="PF09515">
    <property type="entry name" value="Thia_YuaJ"/>
    <property type="match status" value="1"/>
</dbReference>
<name>A0A2D1KN28_9LACO</name>
<accession>A0A2D1KN28</accession>
<organism evidence="1 2">
    <name type="scientific">Loigolactobacillus coryniformis subsp. torquens DSM 20004 = KCTC 3535</name>
    <dbReference type="NCBI Taxonomy" id="1423822"/>
    <lineage>
        <taxon>Bacteria</taxon>
        <taxon>Bacillati</taxon>
        <taxon>Bacillota</taxon>
        <taxon>Bacilli</taxon>
        <taxon>Lactobacillales</taxon>
        <taxon>Lactobacillaceae</taxon>
        <taxon>Loigolactobacillus</taxon>
    </lineage>
</organism>
<dbReference type="RefSeq" id="WP_010013734.1">
    <property type="nucleotide sequence ID" value="NZ_AEOS01000196.1"/>
</dbReference>
<proteinExistence type="predicted"/>
<dbReference type="KEGG" id="lcy:LC20004_06440"/>
<keyword evidence="2" id="KW-1185">Reference proteome</keyword>
<dbReference type="InterPro" id="IPR012651">
    <property type="entry name" value="Thia_Transptr_ThiT"/>
</dbReference>
<evidence type="ECO:0000313" key="1">
    <source>
        <dbReference type="EMBL" id="ATO43565.1"/>
    </source>
</evidence>
<reference evidence="1 2" key="1">
    <citation type="submission" date="2016-10" db="EMBL/GenBank/DDBJ databases">
        <title>The whole genome sequencing and assembly of L. cotyniformis subsp. torquens DSM 20004 strain.</title>
        <authorList>
            <person name="Park M.-K."/>
            <person name="Lee Y.-J."/>
            <person name="Yi H."/>
            <person name="Bahn Y.-S."/>
            <person name="Kim J.F."/>
            <person name="Lee D.-W."/>
        </authorList>
    </citation>
    <scope>NUCLEOTIDE SEQUENCE [LARGE SCALE GENOMIC DNA]</scope>
    <source>
        <strain evidence="1 2">DSM 20004</strain>
    </source>
</reference>
<dbReference type="OrthoDB" id="9795813at2"/>
<protein>
    <submittedName>
        <fullName evidence="1">Energy-coupled thiamine transporter ThiT</fullName>
    </submittedName>
</protein>
<dbReference type="Gene3D" id="1.10.1760.20">
    <property type="match status" value="1"/>
</dbReference>
<dbReference type="AlphaFoldDB" id="A0A2D1KN28"/>
<gene>
    <name evidence="1" type="ORF">LC20004_06440</name>
</gene>